<name>A0A7N0ZT94_KALFE</name>
<dbReference type="AlphaFoldDB" id="A0A7N0ZT94"/>
<dbReference type="PANTHER" id="PTHR31225:SF221">
    <property type="entry name" value="(-)-GERMACRENE D SYNTHASE"/>
    <property type="match status" value="1"/>
</dbReference>
<dbReference type="PANTHER" id="PTHR31225">
    <property type="entry name" value="OS04G0344100 PROTEIN-RELATED"/>
    <property type="match status" value="1"/>
</dbReference>
<evidence type="ECO:0000313" key="5">
    <source>
        <dbReference type="Proteomes" id="UP000594263"/>
    </source>
</evidence>
<evidence type="ECO:0000256" key="2">
    <source>
        <dbReference type="ARBA" id="ARBA00023239"/>
    </source>
</evidence>
<keyword evidence="5" id="KW-1185">Reference proteome</keyword>
<accession>A0A7N0ZT94</accession>
<dbReference type="SUPFAM" id="SSF48239">
    <property type="entry name" value="Terpenoid cyclases/Protein prenyltransferases"/>
    <property type="match status" value="1"/>
</dbReference>
<dbReference type="Gramene" id="Kaladp0032s0108.1.v1.1">
    <property type="protein sequence ID" value="Kaladp0032s0108.1.v1.1"/>
    <property type="gene ID" value="Kaladp0032s0108.v1.1"/>
</dbReference>
<dbReference type="Proteomes" id="UP000594263">
    <property type="component" value="Unplaced"/>
</dbReference>
<dbReference type="InterPro" id="IPR008930">
    <property type="entry name" value="Terpenoid_cyclase/PrenylTrfase"/>
</dbReference>
<dbReference type="OMA" id="MINTIQR"/>
<keyword evidence="2" id="KW-0456">Lyase</keyword>
<protein>
    <recommendedName>
        <fullName evidence="3">Terpene synthase N-terminal domain-containing protein</fullName>
    </recommendedName>
</protein>
<dbReference type="InterPro" id="IPR050148">
    <property type="entry name" value="Terpene_synthase-like"/>
</dbReference>
<dbReference type="Gene3D" id="1.10.600.10">
    <property type="entry name" value="Farnesyl Diphosphate Synthase"/>
    <property type="match status" value="1"/>
</dbReference>
<dbReference type="Gene3D" id="1.50.10.130">
    <property type="entry name" value="Terpene synthase, N-terminal domain"/>
    <property type="match status" value="1"/>
</dbReference>
<dbReference type="EnsemblPlants" id="Kaladp0032s0108.1.v1.1">
    <property type="protein sequence ID" value="Kaladp0032s0108.1.v1.1"/>
    <property type="gene ID" value="Kaladp0032s0108.v1.1"/>
</dbReference>
<dbReference type="Pfam" id="PF01397">
    <property type="entry name" value="Terpene_synth"/>
    <property type="match status" value="1"/>
</dbReference>
<feature type="domain" description="Terpene synthase N-terminal" evidence="3">
    <location>
        <begin position="55"/>
        <end position="169"/>
    </location>
</feature>
<evidence type="ECO:0000313" key="4">
    <source>
        <dbReference type="EnsemblPlants" id="Kaladp0032s0108.1.v1.1"/>
    </source>
</evidence>
<evidence type="ECO:0000259" key="3">
    <source>
        <dbReference type="Pfam" id="PF01397"/>
    </source>
</evidence>
<dbReference type="InterPro" id="IPR008949">
    <property type="entry name" value="Isoprenoid_synthase_dom_sf"/>
</dbReference>
<dbReference type="InterPro" id="IPR001906">
    <property type="entry name" value="Terpene_synth_N"/>
</dbReference>
<dbReference type="GO" id="GO:0010333">
    <property type="term" value="F:terpene synthase activity"/>
    <property type="evidence" value="ECO:0007669"/>
    <property type="project" value="InterPro"/>
</dbReference>
<dbReference type="InterPro" id="IPR036965">
    <property type="entry name" value="Terpene_synth_N_sf"/>
</dbReference>
<reference evidence="4" key="1">
    <citation type="submission" date="2021-01" db="UniProtKB">
        <authorList>
            <consortium name="EnsemblPlants"/>
        </authorList>
    </citation>
    <scope>IDENTIFICATION</scope>
</reference>
<evidence type="ECO:0000256" key="1">
    <source>
        <dbReference type="ARBA" id="ARBA00001946"/>
    </source>
</evidence>
<organism evidence="4 5">
    <name type="scientific">Kalanchoe fedtschenkoi</name>
    <name type="common">Lavender scallops</name>
    <name type="synonym">South American air plant</name>
    <dbReference type="NCBI Taxonomy" id="63787"/>
    <lineage>
        <taxon>Eukaryota</taxon>
        <taxon>Viridiplantae</taxon>
        <taxon>Streptophyta</taxon>
        <taxon>Embryophyta</taxon>
        <taxon>Tracheophyta</taxon>
        <taxon>Spermatophyta</taxon>
        <taxon>Magnoliopsida</taxon>
        <taxon>eudicotyledons</taxon>
        <taxon>Gunneridae</taxon>
        <taxon>Pentapetalae</taxon>
        <taxon>Saxifragales</taxon>
        <taxon>Crassulaceae</taxon>
        <taxon>Kalanchoe</taxon>
    </lineage>
</organism>
<proteinExistence type="predicted"/>
<dbReference type="GO" id="GO:0016114">
    <property type="term" value="P:terpenoid biosynthetic process"/>
    <property type="evidence" value="ECO:0007669"/>
    <property type="project" value="InterPro"/>
</dbReference>
<sequence length="169" mass="19096">MSAHIPLLALPEAPLLSMETTTDHVRNLGNFPSSTWSQVYTTSTLNVHDVDLSSEWPQIEELKEKLGIKFDLYADKPLQQVTLIDSIQQLGLGYLFLEQIDQALKSMINEDVDGYGLHQMSLYFRLQRQHGHNVSSSIFKKFMGKDGALEEGFRSDVLGMVSFYEAAQL</sequence>
<comment type="cofactor">
    <cofactor evidence="1">
        <name>Mg(2+)</name>
        <dbReference type="ChEBI" id="CHEBI:18420"/>
    </cofactor>
</comment>